<feature type="compositionally biased region" description="Basic and acidic residues" evidence="1">
    <location>
        <begin position="42"/>
        <end position="67"/>
    </location>
</feature>
<gene>
    <name evidence="2" type="ORF">AVDCRST_MAG47-1362</name>
</gene>
<evidence type="ECO:0000256" key="1">
    <source>
        <dbReference type="SAM" id="MobiDB-lite"/>
    </source>
</evidence>
<organism evidence="2">
    <name type="scientific">uncultured Nocardioidaceae bacterium</name>
    <dbReference type="NCBI Taxonomy" id="253824"/>
    <lineage>
        <taxon>Bacteria</taxon>
        <taxon>Bacillati</taxon>
        <taxon>Actinomycetota</taxon>
        <taxon>Actinomycetes</taxon>
        <taxon>Propionibacteriales</taxon>
        <taxon>Nocardioidaceae</taxon>
        <taxon>environmental samples</taxon>
    </lineage>
</organism>
<sequence length="108" mass="11732">GIRNDDLERRLGIAGAVQAEQARRALRPRRCAEPGQAALRRLPGEDRVPRRGPRQPDRVGRVGRHDGAGASCGPAQAPQRRVLASAVRDRAGGAERPGGHHCRSRQRL</sequence>
<dbReference type="EMBL" id="CADCUK010000096">
    <property type="protein sequence ID" value="CAA9372430.1"/>
    <property type="molecule type" value="Genomic_DNA"/>
</dbReference>
<feature type="non-terminal residue" evidence="2">
    <location>
        <position position="108"/>
    </location>
</feature>
<proteinExistence type="predicted"/>
<accession>A0A6J4N3X3</accession>
<evidence type="ECO:0000313" key="2">
    <source>
        <dbReference type="EMBL" id="CAA9372430.1"/>
    </source>
</evidence>
<feature type="compositionally biased region" description="Basic residues" evidence="1">
    <location>
        <begin position="99"/>
        <end position="108"/>
    </location>
</feature>
<reference evidence="2" key="1">
    <citation type="submission" date="2020-02" db="EMBL/GenBank/DDBJ databases">
        <authorList>
            <person name="Meier V. D."/>
        </authorList>
    </citation>
    <scope>NUCLEOTIDE SEQUENCE</scope>
    <source>
        <strain evidence="2">AVDCRST_MAG47</strain>
    </source>
</reference>
<dbReference type="AlphaFoldDB" id="A0A6J4N3X3"/>
<feature type="region of interest" description="Disordered" evidence="1">
    <location>
        <begin position="20"/>
        <end position="108"/>
    </location>
</feature>
<protein>
    <submittedName>
        <fullName evidence="2">Transcriptional regulator, WhiB family</fullName>
    </submittedName>
</protein>
<feature type="non-terminal residue" evidence="2">
    <location>
        <position position="1"/>
    </location>
</feature>
<name>A0A6J4N3X3_9ACTN</name>